<reference evidence="7 8" key="1">
    <citation type="submission" date="2020-08" db="EMBL/GenBank/DDBJ databases">
        <title>Genomic Encyclopedia of Archaeal and Bacterial Type Strains, Phase II (KMG-II): from individual species to whole genera.</title>
        <authorList>
            <person name="Goeker M."/>
        </authorList>
    </citation>
    <scope>NUCLEOTIDE SEQUENCE [LARGE SCALE GENOMIC DNA]</scope>
    <source>
        <strain evidence="7 8">DSM 23288</strain>
    </source>
</reference>
<dbReference type="InterPro" id="IPR019888">
    <property type="entry name" value="Tscrpt_reg_AsnC-like"/>
</dbReference>
<feature type="domain" description="HTH asnC-type" evidence="6">
    <location>
        <begin position="27"/>
        <end position="66"/>
    </location>
</feature>
<comment type="caution">
    <text evidence="7">The sequence shown here is derived from an EMBL/GenBank/DDBJ whole genome shotgun (WGS) entry which is preliminary data.</text>
</comment>
<dbReference type="EMBL" id="JACHNU010000006">
    <property type="protein sequence ID" value="MBB4664308.1"/>
    <property type="molecule type" value="Genomic_DNA"/>
</dbReference>
<dbReference type="InterPro" id="IPR011008">
    <property type="entry name" value="Dimeric_a/b-barrel"/>
</dbReference>
<keyword evidence="1" id="KW-0805">Transcription regulation</keyword>
<evidence type="ECO:0000259" key="6">
    <source>
        <dbReference type="Pfam" id="PF13404"/>
    </source>
</evidence>
<sequence length="173" mass="19013">MGDNGQNGHNGATQRRRAVRGDVAPTLDQLDRDIFDALHRNGRESIRNVANALGVSEATIRNRFGAMVEADAMQVTAIANPSGLGYESMAMLAISTTGVSDKVGKEIASWAESSLVVMTAGHHDVIVEVVCRDRQHLLELINRVRAIDEVTSTETFVYLDMIKQTYDWRPTSE</sequence>
<keyword evidence="3" id="KW-0804">Transcription</keyword>
<feature type="compositionally biased region" description="Polar residues" evidence="4">
    <location>
        <begin position="1"/>
        <end position="13"/>
    </location>
</feature>
<dbReference type="Pfam" id="PF01037">
    <property type="entry name" value="AsnC_trans_reg"/>
    <property type="match status" value="1"/>
</dbReference>
<evidence type="ECO:0000259" key="5">
    <source>
        <dbReference type="Pfam" id="PF01037"/>
    </source>
</evidence>
<dbReference type="PANTHER" id="PTHR30154">
    <property type="entry name" value="LEUCINE-RESPONSIVE REGULATORY PROTEIN"/>
    <property type="match status" value="1"/>
</dbReference>
<gene>
    <name evidence="7" type="ORF">BDZ31_003911</name>
</gene>
<feature type="region of interest" description="Disordered" evidence="4">
    <location>
        <begin position="1"/>
        <end position="22"/>
    </location>
</feature>
<dbReference type="Gene3D" id="3.30.70.920">
    <property type="match status" value="1"/>
</dbReference>
<accession>A0A840IK52</accession>
<dbReference type="PRINTS" id="PR00033">
    <property type="entry name" value="HTHASNC"/>
</dbReference>
<dbReference type="Proteomes" id="UP000585272">
    <property type="component" value="Unassembled WGS sequence"/>
</dbReference>
<dbReference type="InterPro" id="IPR000485">
    <property type="entry name" value="AsnC-type_HTH_dom"/>
</dbReference>
<evidence type="ECO:0000313" key="7">
    <source>
        <dbReference type="EMBL" id="MBB4664308.1"/>
    </source>
</evidence>
<evidence type="ECO:0000313" key="8">
    <source>
        <dbReference type="Proteomes" id="UP000585272"/>
    </source>
</evidence>
<dbReference type="GO" id="GO:0043565">
    <property type="term" value="F:sequence-specific DNA binding"/>
    <property type="evidence" value="ECO:0007669"/>
    <property type="project" value="InterPro"/>
</dbReference>
<dbReference type="InterPro" id="IPR036390">
    <property type="entry name" value="WH_DNA-bd_sf"/>
</dbReference>
<keyword evidence="2" id="KW-0238">DNA-binding</keyword>
<evidence type="ECO:0000256" key="3">
    <source>
        <dbReference type="ARBA" id="ARBA00023163"/>
    </source>
</evidence>
<dbReference type="Pfam" id="PF13404">
    <property type="entry name" value="HTH_AsnC-type"/>
    <property type="match status" value="1"/>
</dbReference>
<evidence type="ECO:0000256" key="1">
    <source>
        <dbReference type="ARBA" id="ARBA00023015"/>
    </source>
</evidence>
<organism evidence="7 8">
    <name type="scientific">Conexibacter arvalis</name>
    <dbReference type="NCBI Taxonomy" id="912552"/>
    <lineage>
        <taxon>Bacteria</taxon>
        <taxon>Bacillati</taxon>
        <taxon>Actinomycetota</taxon>
        <taxon>Thermoleophilia</taxon>
        <taxon>Solirubrobacterales</taxon>
        <taxon>Conexibacteraceae</taxon>
        <taxon>Conexibacter</taxon>
    </lineage>
</organism>
<dbReference type="InterPro" id="IPR036388">
    <property type="entry name" value="WH-like_DNA-bd_sf"/>
</dbReference>
<proteinExistence type="predicted"/>
<keyword evidence="8" id="KW-1185">Reference proteome</keyword>
<name>A0A840IK52_9ACTN</name>
<dbReference type="RefSeq" id="WP_221243187.1">
    <property type="nucleotide sequence ID" value="NZ_JACHNU010000006.1"/>
</dbReference>
<dbReference type="SUPFAM" id="SSF46785">
    <property type="entry name" value="Winged helix' DNA-binding domain"/>
    <property type="match status" value="1"/>
</dbReference>
<dbReference type="GO" id="GO:0043200">
    <property type="term" value="P:response to amino acid"/>
    <property type="evidence" value="ECO:0007669"/>
    <property type="project" value="TreeGrafter"/>
</dbReference>
<protein>
    <submittedName>
        <fullName evidence="7">Lrp/AsnC family transcriptional regulator for asnA, asnC and gidA</fullName>
    </submittedName>
</protein>
<dbReference type="AlphaFoldDB" id="A0A840IK52"/>
<dbReference type="Gene3D" id="1.10.10.10">
    <property type="entry name" value="Winged helix-like DNA-binding domain superfamily/Winged helix DNA-binding domain"/>
    <property type="match status" value="1"/>
</dbReference>
<dbReference type="GO" id="GO:0005829">
    <property type="term" value="C:cytosol"/>
    <property type="evidence" value="ECO:0007669"/>
    <property type="project" value="TreeGrafter"/>
</dbReference>
<dbReference type="SUPFAM" id="SSF54909">
    <property type="entry name" value="Dimeric alpha+beta barrel"/>
    <property type="match status" value="1"/>
</dbReference>
<evidence type="ECO:0000256" key="4">
    <source>
        <dbReference type="SAM" id="MobiDB-lite"/>
    </source>
</evidence>
<dbReference type="PANTHER" id="PTHR30154:SF34">
    <property type="entry name" value="TRANSCRIPTIONAL REGULATOR AZLB"/>
    <property type="match status" value="1"/>
</dbReference>
<feature type="domain" description="Transcription regulator AsnC/Lrp ligand binding" evidence="5">
    <location>
        <begin position="96"/>
        <end position="159"/>
    </location>
</feature>
<dbReference type="SMART" id="SM00344">
    <property type="entry name" value="HTH_ASNC"/>
    <property type="match status" value="1"/>
</dbReference>
<evidence type="ECO:0000256" key="2">
    <source>
        <dbReference type="ARBA" id="ARBA00023125"/>
    </source>
</evidence>
<dbReference type="InterPro" id="IPR019887">
    <property type="entry name" value="Tscrpt_reg_AsnC/Lrp_C"/>
</dbReference>